<dbReference type="GO" id="GO:0006508">
    <property type="term" value="P:proteolysis"/>
    <property type="evidence" value="ECO:0007669"/>
    <property type="project" value="UniProtKB-KW"/>
</dbReference>
<comment type="caution">
    <text evidence="7">The sequence shown here is derived from an EMBL/GenBank/DDBJ whole genome shotgun (WGS) entry which is preliminary data.</text>
</comment>
<dbReference type="AlphaFoldDB" id="A0A660SKR5"/>
<keyword evidence="2" id="KW-0479">Metal-binding</keyword>
<sequence>MEDSVIETYIKIPALVAMVSSSVEVFHQETLGYLLGHRTETGFVVEYAIPFQTVERGYAHATINEARIDRIVRMLEPLHIDVKLIGAFHSHTQFGEMRADPIPSDTDLYNMVPGYLHLIVAVNHKKKDQPWKENQDETISGTIDIYHLKIGGYVVPEPGWKYRKVKLRMPSLTVEKND</sequence>
<dbReference type="GO" id="GO:0046872">
    <property type="term" value="F:metal ion binding"/>
    <property type="evidence" value="ECO:0007669"/>
    <property type="project" value="UniProtKB-KW"/>
</dbReference>
<evidence type="ECO:0000256" key="3">
    <source>
        <dbReference type="ARBA" id="ARBA00022801"/>
    </source>
</evidence>
<feature type="domain" description="JAB" evidence="6">
    <location>
        <begin position="15"/>
        <end position="130"/>
    </location>
</feature>
<keyword evidence="5" id="KW-0482">Metalloprotease</keyword>
<dbReference type="Proteomes" id="UP000268469">
    <property type="component" value="Unassembled WGS sequence"/>
</dbReference>
<name>A0A660SKR5_UNCW3</name>
<evidence type="ECO:0000313" key="8">
    <source>
        <dbReference type="Proteomes" id="UP000268469"/>
    </source>
</evidence>
<evidence type="ECO:0000256" key="2">
    <source>
        <dbReference type="ARBA" id="ARBA00022723"/>
    </source>
</evidence>
<evidence type="ECO:0000256" key="4">
    <source>
        <dbReference type="ARBA" id="ARBA00022833"/>
    </source>
</evidence>
<gene>
    <name evidence="7" type="ORF">DRP53_01640</name>
</gene>
<keyword evidence="1" id="KW-0645">Protease</keyword>
<evidence type="ECO:0000256" key="5">
    <source>
        <dbReference type="ARBA" id="ARBA00023049"/>
    </source>
</evidence>
<dbReference type="SUPFAM" id="SSF102712">
    <property type="entry name" value="JAB1/MPN domain"/>
    <property type="match status" value="1"/>
</dbReference>
<reference evidence="7 8" key="1">
    <citation type="submission" date="2018-06" db="EMBL/GenBank/DDBJ databases">
        <title>Extensive metabolic versatility and redundancy in microbially diverse, dynamic hydrothermal sediments.</title>
        <authorList>
            <person name="Dombrowski N."/>
            <person name="Teske A."/>
            <person name="Baker B.J."/>
        </authorList>
    </citation>
    <scope>NUCLEOTIDE SEQUENCE [LARGE SCALE GENOMIC DNA]</scope>
    <source>
        <strain evidence="7">B36_G15</strain>
    </source>
</reference>
<accession>A0A660SKR5</accession>
<protein>
    <recommendedName>
        <fullName evidence="6">JAB domain-containing protein</fullName>
    </recommendedName>
</protein>
<organism evidence="7 8">
    <name type="scientific">candidate division WOR-3 bacterium</name>
    <dbReference type="NCBI Taxonomy" id="2052148"/>
    <lineage>
        <taxon>Bacteria</taxon>
        <taxon>Bacteria division WOR-3</taxon>
    </lineage>
</organism>
<dbReference type="GO" id="GO:0008237">
    <property type="term" value="F:metallopeptidase activity"/>
    <property type="evidence" value="ECO:0007669"/>
    <property type="project" value="UniProtKB-KW"/>
</dbReference>
<dbReference type="Gene3D" id="3.40.140.10">
    <property type="entry name" value="Cytidine Deaminase, domain 2"/>
    <property type="match status" value="1"/>
</dbReference>
<dbReference type="EMBL" id="QNBE01000009">
    <property type="protein sequence ID" value="RKX71435.1"/>
    <property type="molecule type" value="Genomic_DNA"/>
</dbReference>
<evidence type="ECO:0000313" key="7">
    <source>
        <dbReference type="EMBL" id="RKX71435.1"/>
    </source>
</evidence>
<keyword evidence="4" id="KW-0862">Zinc</keyword>
<dbReference type="Pfam" id="PF14464">
    <property type="entry name" value="Prok-JAB"/>
    <property type="match status" value="1"/>
</dbReference>
<evidence type="ECO:0000259" key="6">
    <source>
        <dbReference type="Pfam" id="PF14464"/>
    </source>
</evidence>
<keyword evidence="3" id="KW-0378">Hydrolase</keyword>
<evidence type="ECO:0000256" key="1">
    <source>
        <dbReference type="ARBA" id="ARBA00022670"/>
    </source>
</evidence>
<dbReference type="InterPro" id="IPR028090">
    <property type="entry name" value="JAB_dom_prok"/>
</dbReference>
<proteinExistence type="predicted"/>